<dbReference type="PANTHER" id="PTHR46577:SF1">
    <property type="entry name" value="HTH-TYPE TRANSCRIPTIONAL REGULATORY PROTEIN GABR"/>
    <property type="match status" value="1"/>
</dbReference>
<evidence type="ECO:0000256" key="2">
    <source>
        <dbReference type="ARBA" id="ARBA00022898"/>
    </source>
</evidence>
<dbReference type="Gene3D" id="3.40.640.10">
    <property type="entry name" value="Type I PLP-dependent aspartate aminotransferase-like (Major domain)"/>
    <property type="match status" value="1"/>
</dbReference>
<dbReference type="GO" id="GO:0003700">
    <property type="term" value="F:DNA-binding transcription factor activity"/>
    <property type="evidence" value="ECO:0007669"/>
    <property type="project" value="InterPro"/>
</dbReference>
<dbReference type="InterPro" id="IPR036390">
    <property type="entry name" value="WH_DNA-bd_sf"/>
</dbReference>
<gene>
    <name evidence="7" type="ORF">GCM10010873_01160</name>
    <name evidence="8" type="ORF">GCM10010873_16890</name>
</gene>
<keyword evidence="9" id="KW-1185">Reference proteome</keyword>
<accession>A0AA37TVR0</accession>
<evidence type="ECO:0000313" key="8">
    <source>
        <dbReference type="EMBL" id="GLS86715.1"/>
    </source>
</evidence>
<dbReference type="RefSeq" id="WP_284323374.1">
    <property type="nucleotide sequence ID" value="NZ_BSPP01000001.1"/>
</dbReference>
<keyword evidence="5" id="KW-0804">Transcription</keyword>
<reference evidence="8 9" key="1">
    <citation type="journal article" date="2014" name="Int. J. Syst. Evol. Microbiol.">
        <title>Complete genome sequence of Corynebacterium casei LMG S-19264T (=DSM 44701T), isolated from a smear-ripened cheese.</title>
        <authorList>
            <consortium name="US DOE Joint Genome Institute (JGI-PGF)"/>
            <person name="Walter F."/>
            <person name="Albersmeier A."/>
            <person name="Kalinowski J."/>
            <person name="Ruckert C."/>
        </authorList>
    </citation>
    <scope>NUCLEOTIDE SEQUENCE [LARGE SCALE GENOMIC DNA]</scope>
    <source>
        <strain evidence="8 9">NBRC 111766</strain>
    </source>
</reference>
<comment type="caution">
    <text evidence="8">The sequence shown here is derived from an EMBL/GenBank/DDBJ whole genome shotgun (WGS) entry which is preliminary data.</text>
</comment>
<dbReference type="SUPFAM" id="SSF46785">
    <property type="entry name" value="Winged helix' DNA-binding domain"/>
    <property type="match status" value="1"/>
</dbReference>
<evidence type="ECO:0000313" key="7">
    <source>
        <dbReference type="EMBL" id="GLS85143.1"/>
    </source>
</evidence>
<dbReference type="Proteomes" id="UP001157355">
    <property type="component" value="Unassembled WGS sequence"/>
</dbReference>
<keyword evidence="3" id="KW-0805">Transcription regulation</keyword>
<dbReference type="GO" id="GO:0003677">
    <property type="term" value="F:DNA binding"/>
    <property type="evidence" value="ECO:0007669"/>
    <property type="project" value="UniProtKB-KW"/>
</dbReference>
<dbReference type="AlphaFoldDB" id="A0AA37TVR0"/>
<dbReference type="SUPFAM" id="SSF53383">
    <property type="entry name" value="PLP-dependent transferases"/>
    <property type="match status" value="1"/>
</dbReference>
<dbReference type="Pfam" id="PF00155">
    <property type="entry name" value="Aminotran_1_2"/>
    <property type="match status" value="1"/>
</dbReference>
<evidence type="ECO:0000313" key="9">
    <source>
        <dbReference type="Proteomes" id="UP001157355"/>
    </source>
</evidence>
<comment type="similarity">
    <text evidence="1">In the C-terminal section; belongs to the class-I pyridoxal-phosphate-dependent aminotransferase family.</text>
</comment>
<evidence type="ECO:0000256" key="3">
    <source>
        <dbReference type="ARBA" id="ARBA00023015"/>
    </source>
</evidence>
<dbReference type="SMART" id="SM00345">
    <property type="entry name" value="HTH_GNTR"/>
    <property type="match status" value="1"/>
</dbReference>
<proteinExistence type="inferred from homology"/>
<protein>
    <submittedName>
        <fullName evidence="8">GntR family transcriptional regulator</fullName>
    </submittedName>
</protein>
<dbReference type="GO" id="GO:0030170">
    <property type="term" value="F:pyridoxal phosphate binding"/>
    <property type="evidence" value="ECO:0007669"/>
    <property type="project" value="InterPro"/>
</dbReference>
<reference evidence="8" key="2">
    <citation type="submission" date="2023-01" db="EMBL/GenBank/DDBJ databases">
        <title>Draft genome sequence of Cypionkella aquatica strain NBRC 111766.</title>
        <authorList>
            <person name="Sun Q."/>
            <person name="Mori K."/>
        </authorList>
    </citation>
    <scope>NUCLEOTIDE SEQUENCE</scope>
    <source>
        <strain evidence="8">NBRC 111766</strain>
    </source>
</reference>
<dbReference type="PANTHER" id="PTHR46577">
    <property type="entry name" value="HTH-TYPE TRANSCRIPTIONAL REGULATORY PROTEIN GABR"/>
    <property type="match status" value="1"/>
</dbReference>
<feature type="domain" description="HTH gntR-type" evidence="6">
    <location>
        <begin position="14"/>
        <end position="82"/>
    </location>
</feature>
<keyword evidence="4" id="KW-0238">DNA-binding</keyword>
<dbReference type="InterPro" id="IPR015424">
    <property type="entry name" value="PyrdxlP-dep_Trfase"/>
</dbReference>
<dbReference type="InterPro" id="IPR036388">
    <property type="entry name" value="WH-like_DNA-bd_sf"/>
</dbReference>
<sequence length="466" mass="50790">MHTIWVPDLSGDEGPKYLSLARALREAIRTAALPQGTQLPTVRDLAYRLAVTPGTVSRAYQIATQEGLLEATVGRGTFVAARRPRLGPSQSLFTDRDPGVDEGRVDLRSPQLPDVGQTAIFGDILRKVSLDVGIEWLDYTHQNGEAPLREAVVTWLCNRVLGPICEDDVMLTHGGQSGIGLVLDCCLRGDRPVVLIEDLAYPGFRYAARAARAEVIGIELDEEGIRPDALEAACKRYGAQVLCLTPSAQNPTTARMSPERMSQIVSIARRYDLQIIEDECYFYSGAPDPALRALAPERVWYAGSLSKSVSAALRFGYVICPTGMGPTGRLAAQHAFFALSKPLAAFALELFNSGAADDIRASVEAEFSDRLQMVINRLGAFDLSWQKGIPFAWLRLPQGWRAYTFTRMAEEQGVLLRAADQYAMSNGRAPNAVRLAIAGGIPRQQLDAGLAAMGYMLPRPPNDMAV</sequence>
<dbReference type="EMBL" id="BSPP01000001">
    <property type="protein sequence ID" value="GLS85143.1"/>
    <property type="molecule type" value="Genomic_DNA"/>
</dbReference>
<keyword evidence="2" id="KW-0663">Pyridoxal phosphate</keyword>
<dbReference type="Pfam" id="PF00392">
    <property type="entry name" value="GntR"/>
    <property type="match status" value="1"/>
</dbReference>
<evidence type="ECO:0000256" key="1">
    <source>
        <dbReference type="ARBA" id="ARBA00005384"/>
    </source>
</evidence>
<dbReference type="InterPro" id="IPR051446">
    <property type="entry name" value="HTH_trans_reg/aminotransferase"/>
</dbReference>
<dbReference type="CDD" id="cd00609">
    <property type="entry name" value="AAT_like"/>
    <property type="match status" value="1"/>
</dbReference>
<dbReference type="EMBL" id="BSPP01000006">
    <property type="protein sequence ID" value="GLS86715.1"/>
    <property type="molecule type" value="Genomic_DNA"/>
</dbReference>
<dbReference type="InterPro" id="IPR000524">
    <property type="entry name" value="Tscrpt_reg_HTH_GntR"/>
</dbReference>
<evidence type="ECO:0000256" key="5">
    <source>
        <dbReference type="ARBA" id="ARBA00023163"/>
    </source>
</evidence>
<dbReference type="InterPro" id="IPR015421">
    <property type="entry name" value="PyrdxlP-dep_Trfase_major"/>
</dbReference>
<dbReference type="CDD" id="cd07377">
    <property type="entry name" value="WHTH_GntR"/>
    <property type="match status" value="1"/>
</dbReference>
<dbReference type="PROSITE" id="PS50949">
    <property type="entry name" value="HTH_GNTR"/>
    <property type="match status" value="1"/>
</dbReference>
<evidence type="ECO:0000256" key="4">
    <source>
        <dbReference type="ARBA" id="ARBA00023125"/>
    </source>
</evidence>
<dbReference type="Gene3D" id="1.10.10.10">
    <property type="entry name" value="Winged helix-like DNA-binding domain superfamily/Winged helix DNA-binding domain"/>
    <property type="match status" value="1"/>
</dbReference>
<name>A0AA37TVR0_9RHOB</name>
<dbReference type="InterPro" id="IPR004839">
    <property type="entry name" value="Aminotransferase_I/II_large"/>
</dbReference>
<evidence type="ECO:0000259" key="6">
    <source>
        <dbReference type="PROSITE" id="PS50949"/>
    </source>
</evidence>
<organism evidence="8 9">
    <name type="scientific">Cypionkella aquatica</name>
    <dbReference type="NCBI Taxonomy" id="1756042"/>
    <lineage>
        <taxon>Bacteria</taxon>
        <taxon>Pseudomonadati</taxon>
        <taxon>Pseudomonadota</taxon>
        <taxon>Alphaproteobacteria</taxon>
        <taxon>Rhodobacterales</taxon>
        <taxon>Paracoccaceae</taxon>
        <taxon>Cypionkella</taxon>
    </lineage>
</organism>